<dbReference type="PANTHER" id="PTHR35273">
    <property type="entry name" value="ALPHA-1,4 POLYGALACTOSAMINIDASE, PUTATIVE (AFU_ORTHOLOGUE AFUA_3G07890)-RELATED"/>
    <property type="match status" value="1"/>
</dbReference>
<reference evidence="4" key="1">
    <citation type="journal article" date="2019" name="Int. J. Syst. Evol. Microbiol.">
        <title>The Global Catalogue of Microorganisms (GCM) 10K type strain sequencing project: providing services to taxonomists for standard genome sequencing and annotation.</title>
        <authorList>
            <consortium name="The Broad Institute Genomics Platform"/>
            <consortium name="The Broad Institute Genome Sequencing Center for Infectious Disease"/>
            <person name="Wu L."/>
            <person name="Ma J."/>
        </authorList>
    </citation>
    <scope>NUCLEOTIDE SEQUENCE [LARGE SCALE GENOMIC DNA]</scope>
    <source>
        <strain evidence="4">CCUG 59778</strain>
    </source>
</reference>
<dbReference type="PROSITE" id="PS51257">
    <property type="entry name" value="PROKAR_LIPOPROTEIN"/>
    <property type="match status" value="1"/>
</dbReference>
<dbReference type="InterPro" id="IPR017853">
    <property type="entry name" value="GH"/>
</dbReference>
<feature type="domain" description="Glycoside-hydrolase family GH114 TIM-barrel" evidence="2">
    <location>
        <begin position="40"/>
        <end position="251"/>
    </location>
</feature>
<dbReference type="Gene3D" id="3.20.20.70">
    <property type="entry name" value="Aldolase class I"/>
    <property type="match status" value="1"/>
</dbReference>
<dbReference type="Pfam" id="PF03537">
    <property type="entry name" value="Glyco_hydro_114"/>
    <property type="match status" value="1"/>
</dbReference>
<gene>
    <name evidence="3" type="ORF">ACFPM7_05390</name>
</gene>
<feature type="signal peptide" evidence="1">
    <location>
        <begin position="1"/>
        <end position="24"/>
    </location>
</feature>
<proteinExistence type="predicted"/>
<evidence type="ECO:0000313" key="4">
    <source>
        <dbReference type="Proteomes" id="UP001596157"/>
    </source>
</evidence>
<dbReference type="InterPro" id="IPR004352">
    <property type="entry name" value="GH114_TIM-barrel"/>
</dbReference>
<evidence type="ECO:0000313" key="3">
    <source>
        <dbReference type="EMBL" id="MFC5286477.1"/>
    </source>
</evidence>
<comment type="caution">
    <text evidence="3">The sequence shown here is derived from an EMBL/GenBank/DDBJ whole genome shotgun (WGS) entry which is preliminary data.</text>
</comment>
<dbReference type="Proteomes" id="UP001596157">
    <property type="component" value="Unassembled WGS sequence"/>
</dbReference>
<dbReference type="PANTHER" id="PTHR35273:SF2">
    <property type="entry name" value="ALPHA-GALACTOSIDASE"/>
    <property type="match status" value="1"/>
</dbReference>
<protein>
    <submittedName>
        <fullName evidence="3">Endo alpha-1,4 polygalactosaminidase</fullName>
    </submittedName>
</protein>
<dbReference type="RefSeq" id="WP_378244443.1">
    <property type="nucleotide sequence ID" value="NZ_JBHSKF010000002.1"/>
</dbReference>
<feature type="chain" id="PRO_5046910767" evidence="1">
    <location>
        <begin position="25"/>
        <end position="268"/>
    </location>
</feature>
<organism evidence="3 4">
    <name type="scientific">Actinokineospora guangxiensis</name>
    <dbReference type="NCBI Taxonomy" id="1490288"/>
    <lineage>
        <taxon>Bacteria</taxon>
        <taxon>Bacillati</taxon>
        <taxon>Actinomycetota</taxon>
        <taxon>Actinomycetes</taxon>
        <taxon>Pseudonocardiales</taxon>
        <taxon>Pseudonocardiaceae</taxon>
        <taxon>Actinokineospora</taxon>
    </lineage>
</organism>
<accession>A0ABW0EHM2</accession>
<dbReference type="EMBL" id="JBHSKF010000002">
    <property type="protein sequence ID" value="MFC5286477.1"/>
    <property type="molecule type" value="Genomic_DNA"/>
</dbReference>
<dbReference type="InterPro" id="IPR013785">
    <property type="entry name" value="Aldolase_TIM"/>
</dbReference>
<evidence type="ECO:0000256" key="1">
    <source>
        <dbReference type="SAM" id="SignalP"/>
    </source>
</evidence>
<name>A0ABW0EHM2_9PSEU</name>
<keyword evidence="4" id="KW-1185">Reference proteome</keyword>
<keyword evidence="1" id="KW-0732">Signal</keyword>
<dbReference type="SUPFAM" id="SSF51445">
    <property type="entry name" value="(Trans)glycosidases"/>
    <property type="match status" value="1"/>
</dbReference>
<sequence>MSVRRRMAPFAAVVLLSACGLSEAAPVVPDVPLPPAGAAFDYQIGGGYQPAPGVGVLSRDREDTPVPGLYTICYVNAFQSQPGAESDWDHDLILRDADGDPVMDGDWGEALLDLSTPGKRERIAAVVGGWIDGCAAKGFQAVEPDNYDSFTRSAGLLDADDAQAFIRLLSARAHAAGLAIGQKNAAELSANRVANGLDFAIAEECGEQDICDEFTPYFDNLVIVIEYTGAGLDNACAKWGARLSVVQRDLDVLPDGEAEYLRRTCDDL</sequence>
<evidence type="ECO:0000259" key="2">
    <source>
        <dbReference type="Pfam" id="PF03537"/>
    </source>
</evidence>